<dbReference type="Proteomes" id="UP001236507">
    <property type="component" value="Unassembled WGS sequence"/>
</dbReference>
<dbReference type="EC" id="3.4.16.4" evidence="17"/>
<keyword evidence="11 14" id="KW-1133">Transmembrane helix</keyword>
<evidence type="ECO:0000256" key="4">
    <source>
        <dbReference type="ARBA" id="ARBA00022519"/>
    </source>
</evidence>
<protein>
    <submittedName>
        <fullName evidence="17">Penicillin-binding protein 2</fullName>
        <ecNumber evidence="17">3.4.16.4</ecNumber>
    </submittedName>
</protein>
<dbReference type="PANTHER" id="PTHR30627:SF2">
    <property type="entry name" value="PEPTIDOGLYCAN D,D-TRANSPEPTIDASE MRDA"/>
    <property type="match status" value="1"/>
</dbReference>
<dbReference type="InterPro" id="IPR050515">
    <property type="entry name" value="Beta-lactam/transpept"/>
</dbReference>
<keyword evidence="13" id="KW-0961">Cell wall biogenesis/degradation</keyword>
<reference evidence="17 18" key="1">
    <citation type="submission" date="2023-05" db="EMBL/GenBank/DDBJ databases">
        <title>Novel species of genus Flectobacillus isolated from stream in China.</title>
        <authorList>
            <person name="Lu H."/>
        </authorList>
    </citation>
    <scope>NUCLEOTIDE SEQUENCE [LARGE SCALE GENOMIC DNA]</scope>
    <source>
        <strain evidence="17 18">KCTC 42575</strain>
    </source>
</reference>
<evidence type="ECO:0000256" key="7">
    <source>
        <dbReference type="ARBA" id="ARBA00022692"/>
    </source>
</evidence>
<evidence type="ECO:0000256" key="6">
    <source>
        <dbReference type="ARBA" id="ARBA00022670"/>
    </source>
</evidence>
<keyword evidence="18" id="KW-1185">Reference proteome</keyword>
<dbReference type="InterPro" id="IPR036138">
    <property type="entry name" value="PBP_dimer_sf"/>
</dbReference>
<evidence type="ECO:0000256" key="3">
    <source>
        <dbReference type="ARBA" id="ARBA00022475"/>
    </source>
</evidence>
<gene>
    <name evidence="17" type="primary">mrdA</name>
    <name evidence="17" type="ORF">QM524_17320</name>
</gene>
<accession>A0ABT6YBR4</accession>
<dbReference type="NCBIfam" id="TIGR03423">
    <property type="entry name" value="pbp2_mrdA"/>
    <property type="match status" value="1"/>
</dbReference>
<evidence type="ECO:0000256" key="5">
    <source>
        <dbReference type="ARBA" id="ARBA00022645"/>
    </source>
</evidence>
<keyword evidence="5 17" id="KW-0121">Carboxypeptidase</keyword>
<dbReference type="InterPro" id="IPR005311">
    <property type="entry name" value="PBP_dimer"/>
</dbReference>
<keyword evidence="7 14" id="KW-0812">Transmembrane</keyword>
<keyword evidence="10" id="KW-0573">Peptidoglycan synthesis</keyword>
<dbReference type="Gene3D" id="3.30.1390.30">
    <property type="entry name" value="Penicillin-binding protein 2a, domain 3"/>
    <property type="match status" value="1"/>
</dbReference>
<evidence type="ECO:0000256" key="13">
    <source>
        <dbReference type="ARBA" id="ARBA00023316"/>
    </source>
</evidence>
<keyword evidence="12 14" id="KW-0472">Membrane</keyword>
<feature type="transmembrane region" description="Helical" evidence="14">
    <location>
        <begin position="12"/>
        <end position="30"/>
    </location>
</feature>
<dbReference type="InterPro" id="IPR001460">
    <property type="entry name" value="PCN-bd_Tpept"/>
</dbReference>
<evidence type="ECO:0000313" key="17">
    <source>
        <dbReference type="EMBL" id="MDI9860980.1"/>
    </source>
</evidence>
<dbReference type="SUPFAM" id="SSF56519">
    <property type="entry name" value="Penicillin binding protein dimerisation domain"/>
    <property type="match status" value="1"/>
</dbReference>
<evidence type="ECO:0000313" key="18">
    <source>
        <dbReference type="Proteomes" id="UP001236507"/>
    </source>
</evidence>
<evidence type="ECO:0000259" key="16">
    <source>
        <dbReference type="Pfam" id="PF03717"/>
    </source>
</evidence>
<name>A0ABT6YBR4_9BACT</name>
<dbReference type="Gene3D" id="3.40.710.10">
    <property type="entry name" value="DD-peptidase/beta-lactamase superfamily"/>
    <property type="match status" value="1"/>
</dbReference>
<feature type="domain" description="Penicillin-binding protein dimerisation" evidence="16">
    <location>
        <begin position="50"/>
        <end position="214"/>
    </location>
</feature>
<evidence type="ECO:0000256" key="10">
    <source>
        <dbReference type="ARBA" id="ARBA00022984"/>
    </source>
</evidence>
<evidence type="ECO:0000256" key="12">
    <source>
        <dbReference type="ARBA" id="ARBA00023136"/>
    </source>
</evidence>
<evidence type="ECO:0000256" key="9">
    <source>
        <dbReference type="ARBA" id="ARBA00022960"/>
    </source>
</evidence>
<comment type="caution">
    <text evidence="17">The sequence shown here is derived from an EMBL/GenBank/DDBJ whole genome shotgun (WGS) entry which is preliminary data.</text>
</comment>
<feature type="domain" description="Penicillin-binding protein transpeptidase" evidence="15">
    <location>
        <begin position="255"/>
        <end position="578"/>
    </location>
</feature>
<dbReference type="PANTHER" id="PTHR30627">
    <property type="entry name" value="PEPTIDOGLYCAN D,D-TRANSPEPTIDASE"/>
    <property type="match status" value="1"/>
</dbReference>
<organism evidence="17 18">
    <name type="scientific">Flectobacillus roseus</name>
    <dbReference type="NCBI Taxonomy" id="502259"/>
    <lineage>
        <taxon>Bacteria</taxon>
        <taxon>Pseudomonadati</taxon>
        <taxon>Bacteroidota</taxon>
        <taxon>Cytophagia</taxon>
        <taxon>Cytophagales</taxon>
        <taxon>Flectobacillaceae</taxon>
        <taxon>Flectobacillus</taxon>
    </lineage>
</organism>
<evidence type="ECO:0000256" key="8">
    <source>
        <dbReference type="ARBA" id="ARBA00022801"/>
    </source>
</evidence>
<evidence type="ECO:0000256" key="2">
    <source>
        <dbReference type="ARBA" id="ARBA00004236"/>
    </source>
</evidence>
<dbReference type="SUPFAM" id="SSF56601">
    <property type="entry name" value="beta-lactamase/transpeptidase-like"/>
    <property type="match status" value="1"/>
</dbReference>
<sequence>MDEIRKRFIQGFIILIAILYIGRLFYLQVIDETYKLDAQNNAIRKIVQVPFRGLIYDRNKKLIVYNTPVYDLYITPKKAHVQDTLKFCRLFDITRSEFDSLTHLARIYSPVRPSLFLRQLSKEEYARVQDAMVDYPGFSFQISSLRTYQSKGMANALGYVGEISPERLLKEQEKGNEYYRQGDYVGVTGLERFYEDELRGQRGEKYVMVNSRGVEKGPFKNGEFDREPVAGKNLISSVDIALQDFADSLMQHKVGSVVAIEPSSGEILAMVSAPTYDPSKLSGRTFSKYFQTLNLDPLHPLINRPPSAYYRPGSTFKLIQALIGLQLGVISPSTGFGHAGVPMKCHCGGTSSSIQLGIKNSCNPYFYNVFKRIIYNNKEQNLFKKSAVGLQRWNDMASKFGIGQELGIDLPNETKGKLPSVEYYDKVYKGPLRWKFSNIYSVGIGEGEIVINPLKMANVAAIIANRGWYVRPHLVKGINEAGNIDNKYKEHISVGIDRRHFEPVIEGMVGAVNAGTVAAEARLSDIQICGKTGTSQNKHGQDHAIFIAFAPRENPKIAIAVFIENAGFGGTHSAPIASLCIEKYLKGKVERKAMETRWMNKSYLANVLSAKSASAKPNKEVKATVEKDSTIEDYQLRNLKEELFKLDQANKPKAPVFKIPMQPQAVLPKNQKIVPKKTH</sequence>
<keyword evidence="3" id="KW-1003">Cell membrane</keyword>
<keyword evidence="4" id="KW-0997">Cell inner membrane</keyword>
<dbReference type="EMBL" id="JASHIF010000016">
    <property type="protein sequence ID" value="MDI9860980.1"/>
    <property type="molecule type" value="Genomic_DNA"/>
</dbReference>
<dbReference type="GO" id="GO:0009002">
    <property type="term" value="F:serine-type D-Ala-D-Ala carboxypeptidase activity"/>
    <property type="evidence" value="ECO:0007669"/>
    <property type="project" value="UniProtKB-EC"/>
</dbReference>
<dbReference type="RefSeq" id="WP_283345537.1">
    <property type="nucleotide sequence ID" value="NZ_JASHIF010000016.1"/>
</dbReference>
<dbReference type="Pfam" id="PF03717">
    <property type="entry name" value="PBP_dimer"/>
    <property type="match status" value="1"/>
</dbReference>
<proteinExistence type="predicted"/>
<dbReference type="InterPro" id="IPR017790">
    <property type="entry name" value="Penicillin-binding_protein_2"/>
</dbReference>
<comment type="subcellular location">
    <subcellularLocation>
        <location evidence="2">Cell membrane</location>
    </subcellularLocation>
    <subcellularLocation>
        <location evidence="1">Membrane</location>
        <topology evidence="1">Single-pass membrane protein</topology>
    </subcellularLocation>
</comment>
<evidence type="ECO:0000256" key="14">
    <source>
        <dbReference type="SAM" id="Phobius"/>
    </source>
</evidence>
<dbReference type="Pfam" id="PF00905">
    <property type="entry name" value="Transpeptidase"/>
    <property type="match status" value="1"/>
</dbReference>
<dbReference type="InterPro" id="IPR012338">
    <property type="entry name" value="Beta-lactam/transpept-like"/>
</dbReference>
<keyword evidence="8 17" id="KW-0378">Hydrolase</keyword>
<dbReference type="Gene3D" id="3.90.1310.10">
    <property type="entry name" value="Penicillin-binding protein 2a (Domain 2)"/>
    <property type="match status" value="1"/>
</dbReference>
<evidence type="ECO:0000259" key="15">
    <source>
        <dbReference type="Pfam" id="PF00905"/>
    </source>
</evidence>
<evidence type="ECO:0000256" key="1">
    <source>
        <dbReference type="ARBA" id="ARBA00004167"/>
    </source>
</evidence>
<keyword evidence="6" id="KW-0645">Protease</keyword>
<keyword evidence="9" id="KW-0133">Cell shape</keyword>
<evidence type="ECO:0000256" key="11">
    <source>
        <dbReference type="ARBA" id="ARBA00022989"/>
    </source>
</evidence>